<keyword evidence="3" id="KW-1185">Reference proteome</keyword>
<evidence type="ECO:0000313" key="3">
    <source>
        <dbReference type="Proteomes" id="UP001500238"/>
    </source>
</evidence>
<accession>A0ABN1HN50</accession>
<evidence type="ECO:0000313" key="2">
    <source>
        <dbReference type="EMBL" id="GAA0659953.1"/>
    </source>
</evidence>
<gene>
    <name evidence="2" type="ORF">GCM10009102_05560</name>
</gene>
<sequence>MLKTMIHDRPEEVDAALARLGLTASPLMRAVRAGYLSRISRTANDAPIAAGFYHWNETLRTLRDELVVLGWTRVDEQMFSTILSPDGRIAISVSSGDEATGSARGFPRTKRDKGPRTADVIHANVEQLDLFETTPEPAPKEEAECLTYVLLFHADATELQAELSLPVSMDEKDHIDSWRERIILGSQPLDPEGATMPEPDFGPDIDIDVQRRA</sequence>
<dbReference type="RefSeq" id="WP_163960265.1">
    <property type="nucleotide sequence ID" value="NZ_BAAAES010000003.1"/>
</dbReference>
<evidence type="ECO:0000256" key="1">
    <source>
        <dbReference type="SAM" id="MobiDB-lite"/>
    </source>
</evidence>
<comment type="caution">
    <text evidence="2">The sequence shown here is derived from an EMBL/GenBank/DDBJ whole genome shotgun (WGS) entry which is preliminary data.</text>
</comment>
<dbReference type="EMBL" id="BAAAES010000003">
    <property type="protein sequence ID" value="GAA0659953.1"/>
    <property type="molecule type" value="Genomic_DNA"/>
</dbReference>
<proteinExistence type="predicted"/>
<feature type="region of interest" description="Disordered" evidence="1">
    <location>
        <begin position="188"/>
        <end position="213"/>
    </location>
</feature>
<dbReference type="Proteomes" id="UP001500238">
    <property type="component" value="Unassembled WGS sequence"/>
</dbReference>
<reference evidence="2 3" key="1">
    <citation type="journal article" date="2019" name="Int. J. Syst. Evol. Microbiol.">
        <title>The Global Catalogue of Microorganisms (GCM) 10K type strain sequencing project: providing services to taxonomists for standard genome sequencing and annotation.</title>
        <authorList>
            <consortium name="The Broad Institute Genomics Platform"/>
            <consortium name="The Broad Institute Genome Sequencing Center for Infectious Disease"/>
            <person name="Wu L."/>
            <person name="Ma J."/>
        </authorList>
    </citation>
    <scope>NUCLEOTIDE SEQUENCE [LARGE SCALE GENOMIC DNA]</scope>
    <source>
        <strain evidence="2 3">JCM 14603</strain>
    </source>
</reference>
<name>A0ABN1HN50_9SPHN</name>
<organism evidence="2 3">
    <name type="scientific">Sphingomonas insulae</name>
    <dbReference type="NCBI Taxonomy" id="424800"/>
    <lineage>
        <taxon>Bacteria</taxon>
        <taxon>Pseudomonadati</taxon>
        <taxon>Pseudomonadota</taxon>
        <taxon>Alphaproteobacteria</taxon>
        <taxon>Sphingomonadales</taxon>
        <taxon>Sphingomonadaceae</taxon>
        <taxon>Sphingomonas</taxon>
    </lineage>
</organism>
<protein>
    <submittedName>
        <fullName evidence="2">Uncharacterized protein</fullName>
    </submittedName>
</protein>